<evidence type="ECO:0000313" key="2">
    <source>
        <dbReference type="Proteomes" id="UP001321580"/>
    </source>
</evidence>
<organism evidence="1 2">
    <name type="scientific">Lysobacter stagni</name>
    <dbReference type="NCBI Taxonomy" id="3045172"/>
    <lineage>
        <taxon>Bacteria</taxon>
        <taxon>Pseudomonadati</taxon>
        <taxon>Pseudomonadota</taxon>
        <taxon>Gammaproteobacteria</taxon>
        <taxon>Lysobacterales</taxon>
        <taxon>Lysobacteraceae</taxon>
        <taxon>Lysobacter</taxon>
    </lineage>
</organism>
<dbReference type="EMBL" id="JASGBI010000001">
    <property type="protein sequence ID" value="MDI9238094.1"/>
    <property type="molecule type" value="Genomic_DNA"/>
</dbReference>
<keyword evidence="2" id="KW-1185">Reference proteome</keyword>
<dbReference type="Gene3D" id="3.40.50.300">
    <property type="entry name" value="P-loop containing nucleotide triphosphate hydrolases"/>
    <property type="match status" value="1"/>
</dbReference>
<evidence type="ECO:0008006" key="3">
    <source>
        <dbReference type="Google" id="ProtNLM"/>
    </source>
</evidence>
<reference evidence="1 2" key="1">
    <citation type="submission" date="2023-05" db="EMBL/GenBank/DDBJ databases">
        <title>Lysobacter sp. strain LF1 Genome sequencing and assembly.</title>
        <authorList>
            <person name="Jung Y."/>
        </authorList>
    </citation>
    <scope>NUCLEOTIDE SEQUENCE [LARGE SCALE GENOMIC DNA]</scope>
    <source>
        <strain evidence="1 2">LF1</strain>
    </source>
</reference>
<name>A0ABT6XD75_9GAMM</name>
<dbReference type="SUPFAM" id="SSF52540">
    <property type="entry name" value="P-loop containing nucleoside triphosphate hydrolases"/>
    <property type="match status" value="1"/>
</dbReference>
<dbReference type="RefSeq" id="WP_283211578.1">
    <property type="nucleotide sequence ID" value="NZ_JASGBI010000001.1"/>
</dbReference>
<gene>
    <name evidence="1" type="ORF">QLQ15_04125</name>
</gene>
<dbReference type="InterPro" id="IPR027417">
    <property type="entry name" value="P-loop_NTPase"/>
</dbReference>
<sequence length="335" mass="37254">MTAAPIDHPEYLPFKLDPVARRVLWVRLSAPQRREAAFLDDRALPPDAEGGWRPWSSLTTRDGAGVPPAHAIFHIGHCGSTLLSRLLDTWPEVQGLREPLPLRTLAEAWPALDQPQSRLSTMQATQALDALWARWSQPLPPRRVSIVKATSGCNGLIQPLLERHRQMRAVLMAMPLRPYLATLLKSPASVVDAATAAAERLLYLRANAIAQDVSLHALTLPHQCAMGWLAERLRFDALAGGEHGSRLLRLDFEDMLADPARELQRVVAHFQLDPAQLDRALASPEWNRYSKATVHEYGRSDREHDLALAMSKHATQIAEGEAWVAQQLRASGRTV</sequence>
<dbReference type="Proteomes" id="UP001321580">
    <property type="component" value="Unassembled WGS sequence"/>
</dbReference>
<comment type="caution">
    <text evidence="1">The sequence shown here is derived from an EMBL/GenBank/DDBJ whole genome shotgun (WGS) entry which is preliminary data.</text>
</comment>
<evidence type="ECO:0000313" key="1">
    <source>
        <dbReference type="EMBL" id="MDI9238094.1"/>
    </source>
</evidence>
<accession>A0ABT6XD75</accession>
<protein>
    <recommendedName>
        <fullName evidence="3">Sulfotransferase</fullName>
    </recommendedName>
</protein>
<proteinExistence type="predicted"/>